<gene>
    <name evidence="2" type="ORF">VA603_02620</name>
</gene>
<evidence type="ECO:0000256" key="1">
    <source>
        <dbReference type="SAM" id="Phobius"/>
    </source>
</evidence>
<dbReference type="RefSeq" id="WP_323437851.1">
    <property type="nucleotide sequence ID" value="NZ_JAYFUH010000061.1"/>
</dbReference>
<evidence type="ECO:0008006" key="4">
    <source>
        <dbReference type="Google" id="ProtNLM"/>
    </source>
</evidence>
<keyword evidence="1" id="KW-1133">Transmembrane helix</keyword>
<keyword evidence="1" id="KW-0812">Transmembrane</keyword>
<keyword evidence="3" id="KW-1185">Reference proteome</keyword>
<protein>
    <recommendedName>
        <fullName evidence="4">Transmembrane protein</fullName>
    </recommendedName>
</protein>
<evidence type="ECO:0000313" key="3">
    <source>
        <dbReference type="Proteomes" id="UP001301653"/>
    </source>
</evidence>
<proteinExistence type="predicted"/>
<keyword evidence="1" id="KW-0472">Membrane</keyword>
<accession>A0ABU5V2X3</accession>
<dbReference type="EMBL" id="JAYFUH010000061">
    <property type="protein sequence ID" value="MEA5666435.1"/>
    <property type="molecule type" value="Genomic_DNA"/>
</dbReference>
<dbReference type="Proteomes" id="UP001301653">
    <property type="component" value="Unassembled WGS sequence"/>
</dbReference>
<feature type="transmembrane region" description="Helical" evidence="1">
    <location>
        <begin position="64"/>
        <end position="84"/>
    </location>
</feature>
<reference evidence="2 3" key="1">
    <citation type="submission" date="2023-12" db="EMBL/GenBank/DDBJ databases">
        <title>Stenotrophomonas guangdongensis sp. nov., isolated from wilted pepper plants (Capsicum annuum).</title>
        <authorList>
            <person name="Qiu M."/>
            <person name="Li Y."/>
            <person name="Liu Q."/>
            <person name="Zhang X."/>
            <person name="Huang Y."/>
            <person name="Guo R."/>
            <person name="Hu M."/>
            <person name="Zhou J."/>
            <person name="Zhou X."/>
        </authorList>
    </citation>
    <scope>NUCLEOTIDE SEQUENCE [LARGE SCALE GENOMIC DNA]</scope>
    <source>
        <strain evidence="2 3">MH1</strain>
    </source>
</reference>
<comment type="caution">
    <text evidence="2">The sequence shown here is derived from an EMBL/GenBank/DDBJ whole genome shotgun (WGS) entry which is preliminary data.</text>
</comment>
<name>A0ABU5V2X3_9GAMM</name>
<organism evidence="2 3">
    <name type="scientific">Stenotrophomonas capsici</name>
    <dbReference type="NCBI Taxonomy" id="3110230"/>
    <lineage>
        <taxon>Bacteria</taxon>
        <taxon>Pseudomonadati</taxon>
        <taxon>Pseudomonadota</taxon>
        <taxon>Gammaproteobacteria</taxon>
        <taxon>Lysobacterales</taxon>
        <taxon>Lysobacteraceae</taxon>
        <taxon>Stenotrophomonas</taxon>
    </lineage>
</organism>
<sequence length="179" mass="19373">MEENDNDDLTRQLAALPRERLPSAAVWQRIAAQLEQAPPAPRAGATPLPVPAQLPRPRRAVRRWPWLAGAAAAVLAFVGTFALWQPGRPATVAMTDTPLQRQANVITHEYRQAIATIPAETVPAELRPALDELDASAGSIRTAIDQSPHAGFLLGQLRRTYALRLELTRQGLAATGLST</sequence>
<evidence type="ECO:0000313" key="2">
    <source>
        <dbReference type="EMBL" id="MEA5666435.1"/>
    </source>
</evidence>